<protein>
    <submittedName>
        <fullName evidence="1">Uncharacterized protein</fullName>
    </submittedName>
</protein>
<reference evidence="1" key="1">
    <citation type="journal article" date="2021" name="Front. Microbiol.">
        <title>Comprehensive Comparative Genomics and Phenotyping of Methylobacterium Species.</title>
        <authorList>
            <person name="Alessa O."/>
            <person name="Ogura Y."/>
            <person name="Fujitani Y."/>
            <person name="Takami H."/>
            <person name="Hayashi T."/>
            <person name="Sahin N."/>
            <person name="Tani A."/>
        </authorList>
    </citation>
    <scope>NUCLEOTIDE SEQUENCE</scope>
    <source>
        <strain evidence="1">NBRC 15689</strain>
    </source>
</reference>
<proteinExistence type="predicted"/>
<dbReference type="EMBL" id="BPQV01000007">
    <property type="protein sequence ID" value="GJE27772.1"/>
    <property type="molecule type" value="Genomic_DNA"/>
</dbReference>
<evidence type="ECO:0000313" key="1">
    <source>
        <dbReference type="EMBL" id="GJE27772.1"/>
    </source>
</evidence>
<reference evidence="1" key="2">
    <citation type="submission" date="2021-08" db="EMBL/GenBank/DDBJ databases">
        <authorList>
            <person name="Tani A."/>
            <person name="Ola A."/>
            <person name="Ogura Y."/>
            <person name="Katsura K."/>
            <person name="Hayashi T."/>
        </authorList>
    </citation>
    <scope>NUCLEOTIDE SEQUENCE</scope>
    <source>
        <strain evidence="1">NBRC 15689</strain>
    </source>
</reference>
<keyword evidence="2" id="KW-1185">Reference proteome</keyword>
<organism evidence="1 2">
    <name type="scientific">Methylobacterium organophilum</name>
    <dbReference type="NCBI Taxonomy" id="410"/>
    <lineage>
        <taxon>Bacteria</taxon>
        <taxon>Pseudomonadati</taxon>
        <taxon>Pseudomonadota</taxon>
        <taxon>Alphaproteobacteria</taxon>
        <taxon>Hyphomicrobiales</taxon>
        <taxon>Methylobacteriaceae</taxon>
        <taxon>Methylobacterium</taxon>
    </lineage>
</organism>
<dbReference type="Proteomes" id="UP001055156">
    <property type="component" value="Unassembled WGS sequence"/>
</dbReference>
<evidence type="ECO:0000313" key="2">
    <source>
        <dbReference type="Proteomes" id="UP001055156"/>
    </source>
</evidence>
<sequence>MAIAVRAATAASAAARAPGSKLLFAPSHRMIREARPPGPRFFHARSPSPARRLEQTGHLNQAHSFAASDNAVRLPS</sequence>
<gene>
    <name evidence="1" type="ORF">LKMONMHP_2633</name>
</gene>
<comment type="caution">
    <text evidence="1">The sequence shown here is derived from an EMBL/GenBank/DDBJ whole genome shotgun (WGS) entry which is preliminary data.</text>
</comment>
<name>A0ABQ4TCI8_METOR</name>
<accession>A0ABQ4TCI8</accession>